<comment type="caution">
    <text evidence="2">The sequence shown here is derived from an EMBL/GenBank/DDBJ whole genome shotgun (WGS) entry which is preliminary data.</text>
</comment>
<gene>
    <name evidence="2" type="ORF">HCN83_14310</name>
</gene>
<dbReference type="SUPFAM" id="SSF47413">
    <property type="entry name" value="lambda repressor-like DNA-binding domains"/>
    <property type="match status" value="1"/>
</dbReference>
<dbReference type="EMBL" id="JAATHJ010000029">
    <property type="protein sequence ID" value="NJP38738.1"/>
    <property type="molecule type" value="Genomic_DNA"/>
</dbReference>
<sequence>MWRQLKAKRKKLQLKQAEVCQGLCSVSYYSKIENGRVVPDENLASALRERLQIGGGITERHQENNLTELLQLHKDLLADGEELTLPSLTSDAGKNEKALLLVLKLRQLISKPYLSVAAWRLYRQAEKERPADSRVRFLLYKARGILYYMDGWPEHASLSLLQACCAAGDMNQPSEEMADLHLHTAQAMLESENGEGSYLHAASCIRMAAETGDMVRCTKAMEIAAEALFMTGLKQEGDHELMLLQQHTASEAGERTSLMKGRYFRQRGKTAEAAAMLQRSYRSRKGMDRLEVIYELVHVFLEMEMYEDARTWTAHAQATIHEFETSYPLSSRDVGWKHLFMFLASLCSQHSQETKKIVVNILPYFETCIQWKHCLYFYNWLADHALAEKDLQEALYWRTKAGNKLSPE</sequence>
<keyword evidence="3" id="KW-1185">Reference proteome</keyword>
<evidence type="ECO:0000313" key="2">
    <source>
        <dbReference type="EMBL" id="NJP38738.1"/>
    </source>
</evidence>
<dbReference type="GO" id="GO:0003677">
    <property type="term" value="F:DNA binding"/>
    <property type="evidence" value="ECO:0007669"/>
    <property type="project" value="InterPro"/>
</dbReference>
<dbReference type="SMART" id="SM00530">
    <property type="entry name" value="HTH_XRE"/>
    <property type="match status" value="1"/>
</dbReference>
<reference evidence="2 3" key="1">
    <citation type="submission" date="2020-03" db="EMBL/GenBank/DDBJ databases">
        <title>Assessment of the enzymatic potential of alkaline-tolerant lipase obtained from Bacillus luteus H11 (technogenic soil) for the bioremediation of saline soils contaminated with petroleum substances.</title>
        <authorList>
            <person name="Kalwasinska A."/>
        </authorList>
    </citation>
    <scope>NUCLEOTIDE SEQUENCE [LARGE SCALE GENOMIC DNA]</scope>
    <source>
        <strain evidence="2 3">H11</strain>
    </source>
</reference>
<dbReference type="PROSITE" id="PS50943">
    <property type="entry name" value="HTH_CROC1"/>
    <property type="match status" value="1"/>
</dbReference>
<evidence type="ECO:0000313" key="3">
    <source>
        <dbReference type="Proteomes" id="UP000752012"/>
    </source>
</evidence>
<dbReference type="Proteomes" id="UP000752012">
    <property type="component" value="Unassembled WGS sequence"/>
</dbReference>
<feature type="domain" description="HTH cro/C1-type" evidence="1">
    <location>
        <begin position="5"/>
        <end position="57"/>
    </location>
</feature>
<dbReference type="InterPro" id="IPR010982">
    <property type="entry name" value="Lambda_DNA-bd_dom_sf"/>
</dbReference>
<accession>A0A969TUI0</accession>
<dbReference type="InterPro" id="IPR011990">
    <property type="entry name" value="TPR-like_helical_dom_sf"/>
</dbReference>
<dbReference type="AlphaFoldDB" id="A0A969TUI0"/>
<dbReference type="Pfam" id="PF01381">
    <property type="entry name" value="HTH_3"/>
    <property type="match status" value="1"/>
</dbReference>
<name>A0A969TUI0_9BACI</name>
<dbReference type="Gene3D" id="1.25.40.10">
    <property type="entry name" value="Tetratricopeptide repeat domain"/>
    <property type="match status" value="2"/>
</dbReference>
<dbReference type="CDD" id="cd00093">
    <property type="entry name" value="HTH_XRE"/>
    <property type="match status" value="1"/>
</dbReference>
<protein>
    <submittedName>
        <fullName evidence="2">Helix-turn-helix transcriptional regulator</fullName>
    </submittedName>
</protein>
<proteinExistence type="predicted"/>
<organism evidence="2 3">
    <name type="scientific">Alkalicoccus luteus</name>
    <dbReference type="NCBI Taxonomy" id="1237094"/>
    <lineage>
        <taxon>Bacteria</taxon>
        <taxon>Bacillati</taxon>
        <taxon>Bacillota</taxon>
        <taxon>Bacilli</taxon>
        <taxon>Bacillales</taxon>
        <taxon>Bacillaceae</taxon>
        <taxon>Alkalicoccus</taxon>
    </lineage>
</organism>
<evidence type="ECO:0000259" key="1">
    <source>
        <dbReference type="PROSITE" id="PS50943"/>
    </source>
</evidence>
<dbReference type="InterPro" id="IPR001387">
    <property type="entry name" value="Cro/C1-type_HTH"/>
</dbReference>